<organism evidence="1 2">
    <name type="scientific">Roseovarius halotolerans</name>
    <dbReference type="NCBI Taxonomy" id="505353"/>
    <lineage>
        <taxon>Bacteria</taxon>
        <taxon>Pseudomonadati</taxon>
        <taxon>Pseudomonadota</taxon>
        <taxon>Alphaproteobacteria</taxon>
        <taxon>Rhodobacterales</taxon>
        <taxon>Roseobacteraceae</taxon>
        <taxon>Roseovarius</taxon>
    </lineage>
</organism>
<evidence type="ECO:0000313" key="1">
    <source>
        <dbReference type="EMBL" id="SLN34598.1"/>
    </source>
</evidence>
<proteinExistence type="predicted"/>
<dbReference type="AlphaFoldDB" id="A0A1X6YXI0"/>
<dbReference type="EMBL" id="FWFU01000002">
    <property type="protein sequence ID" value="SLN34598.1"/>
    <property type="molecule type" value="Genomic_DNA"/>
</dbReference>
<protein>
    <recommendedName>
        <fullName evidence="3">N-acetyltransferase domain-containing protein</fullName>
    </recommendedName>
</protein>
<gene>
    <name evidence="1" type="ORF">ROH8110_01726</name>
</gene>
<sequence length="53" mass="6042">MMGLSGLELETRIELTENHETFRRLGFVKSGEGAHKGFERSTYIIMRKNIAAD</sequence>
<name>A0A1X6YXI0_9RHOB</name>
<evidence type="ECO:0008006" key="3">
    <source>
        <dbReference type="Google" id="ProtNLM"/>
    </source>
</evidence>
<evidence type="ECO:0000313" key="2">
    <source>
        <dbReference type="Proteomes" id="UP000193207"/>
    </source>
</evidence>
<accession>A0A1X6YXI0</accession>
<reference evidence="1 2" key="1">
    <citation type="submission" date="2017-03" db="EMBL/GenBank/DDBJ databases">
        <authorList>
            <person name="Afonso C.L."/>
            <person name="Miller P.J."/>
            <person name="Scott M.A."/>
            <person name="Spackman E."/>
            <person name="Goraichik I."/>
            <person name="Dimitrov K.M."/>
            <person name="Suarez D.L."/>
            <person name="Swayne D.E."/>
        </authorList>
    </citation>
    <scope>NUCLEOTIDE SEQUENCE [LARGE SCALE GENOMIC DNA]</scope>
    <source>
        <strain evidence="1 2">CECT 8110</strain>
    </source>
</reference>
<keyword evidence="2" id="KW-1185">Reference proteome</keyword>
<dbReference type="Proteomes" id="UP000193207">
    <property type="component" value="Unassembled WGS sequence"/>
</dbReference>